<comment type="caution">
    <text evidence="1">The sequence shown here is derived from an EMBL/GenBank/DDBJ whole genome shotgun (WGS) entry which is preliminary data.</text>
</comment>
<sequence>MPSIAGARSSAMSIVGGDVSSPQKRRLRSNSDLIEDPGSNTPSKTCSPLKSKSPRRCVNDSPNRSRANVETKVKNSPKKKLLDSFLDKPIWSPTDSEQLSAVKEALHVSTAPSVIVCREDEQKRIVEFCRQSLEQEKAGSLYICGCPGTGKSLSMENVKGRLAVWAKETGGQVPDILAINCTSLSSTSEIFNKILEKGKPNKKVNGRSAPLRQLQQLYSQKQRSPDTKTILVIADELDYLITKDRVVLHDLFMLTTLPFSKVILIGIANAIDLADRFLPKLQSLNCKPMVVSFRAYSMEQIIIILKQRLMALPYTVFQPQALELCARKVAAASGDMRKALGICRGAIEMLETELRESTCTSILTSMVRVDHMAIALSRAYKSPIVDTIQSLPQHQQIVLCSAVKLFRKGKKDTTIGELNKFYIDICKSTLIPPVGIMELSCMCRVLGDQGILKLGQSRDDKLRRVTLQVDEADISFALQGIRFFRNCLQ</sequence>
<dbReference type="Proteomes" id="UP001056120">
    <property type="component" value="Linkage Group LG08"/>
</dbReference>
<gene>
    <name evidence="1" type="ORF">L1987_22216</name>
</gene>
<dbReference type="EMBL" id="CM042025">
    <property type="protein sequence ID" value="KAI3806317.1"/>
    <property type="molecule type" value="Genomic_DNA"/>
</dbReference>
<protein>
    <submittedName>
        <fullName evidence="1">Uncharacterized protein</fullName>
    </submittedName>
</protein>
<name>A0ACB9IE20_9ASTR</name>
<accession>A0ACB9IE20</accession>
<proteinExistence type="predicted"/>
<organism evidence="1 2">
    <name type="scientific">Smallanthus sonchifolius</name>
    <dbReference type="NCBI Taxonomy" id="185202"/>
    <lineage>
        <taxon>Eukaryota</taxon>
        <taxon>Viridiplantae</taxon>
        <taxon>Streptophyta</taxon>
        <taxon>Embryophyta</taxon>
        <taxon>Tracheophyta</taxon>
        <taxon>Spermatophyta</taxon>
        <taxon>Magnoliopsida</taxon>
        <taxon>eudicotyledons</taxon>
        <taxon>Gunneridae</taxon>
        <taxon>Pentapetalae</taxon>
        <taxon>asterids</taxon>
        <taxon>campanulids</taxon>
        <taxon>Asterales</taxon>
        <taxon>Asteraceae</taxon>
        <taxon>Asteroideae</taxon>
        <taxon>Heliantheae alliance</taxon>
        <taxon>Millerieae</taxon>
        <taxon>Smallanthus</taxon>
    </lineage>
</organism>
<evidence type="ECO:0000313" key="2">
    <source>
        <dbReference type="Proteomes" id="UP001056120"/>
    </source>
</evidence>
<keyword evidence="2" id="KW-1185">Reference proteome</keyword>
<reference evidence="2" key="1">
    <citation type="journal article" date="2022" name="Mol. Ecol. Resour.">
        <title>The genomes of chicory, endive, great burdock and yacon provide insights into Asteraceae palaeo-polyploidization history and plant inulin production.</title>
        <authorList>
            <person name="Fan W."/>
            <person name="Wang S."/>
            <person name="Wang H."/>
            <person name="Wang A."/>
            <person name="Jiang F."/>
            <person name="Liu H."/>
            <person name="Zhao H."/>
            <person name="Xu D."/>
            <person name="Zhang Y."/>
        </authorList>
    </citation>
    <scope>NUCLEOTIDE SEQUENCE [LARGE SCALE GENOMIC DNA]</scope>
    <source>
        <strain evidence="2">cv. Yunnan</strain>
    </source>
</reference>
<reference evidence="1 2" key="2">
    <citation type="journal article" date="2022" name="Mol. Ecol. Resour.">
        <title>The genomes of chicory, endive, great burdock and yacon provide insights into Asteraceae paleo-polyploidization history and plant inulin production.</title>
        <authorList>
            <person name="Fan W."/>
            <person name="Wang S."/>
            <person name="Wang H."/>
            <person name="Wang A."/>
            <person name="Jiang F."/>
            <person name="Liu H."/>
            <person name="Zhao H."/>
            <person name="Xu D."/>
            <person name="Zhang Y."/>
        </authorList>
    </citation>
    <scope>NUCLEOTIDE SEQUENCE [LARGE SCALE GENOMIC DNA]</scope>
    <source>
        <strain evidence="2">cv. Yunnan</strain>
        <tissue evidence="1">Leaves</tissue>
    </source>
</reference>
<evidence type="ECO:0000313" key="1">
    <source>
        <dbReference type="EMBL" id="KAI3806317.1"/>
    </source>
</evidence>